<organism evidence="2">
    <name type="scientific">Talaromyces marneffei PM1</name>
    <dbReference type="NCBI Taxonomy" id="1077442"/>
    <lineage>
        <taxon>Eukaryota</taxon>
        <taxon>Fungi</taxon>
        <taxon>Dikarya</taxon>
        <taxon>Ascomycota</taxon>
        <taxon>Pezizomycotina</taxon>
        <taxon>Eurotiomycetes</taxon>
        <taxon>Eurotiomycetidae</taxon>
        <taxon>Eurotiales</taxon>
        <taxon>Trichocomaceae</taxon>
        <taxon>Talaromyces</taxon>
        <taxon>Talaromyces sect. Talaromyces</taxon>
    </lineage>
</organism>
<protein>
    <submittedName>
        <fullName evidence="2">Uncharacterized protein</fullName>
    </submittedName>
</protein>
<feature type="region of interest" description="Disordered" evidence="1">
    <location>
        <begin position="21"/>
        <end position="42"/>
    </location>
</feature>
<dbReference type="HOGENOM" id="CLU_1918480_0_0_1"/>
<accession>A0A093UVH5</accession>
<sequence length="132" mass="14983">MAGCQAGLSMFHMMNAQSKNIETQDNSKKMDDQQPEINGNSPKIIDSLYEARMIIHVTGPASKGKEKVRFQETQEEKDEKVCDEVDFRLDVRALEWMPAVQRVEVVYGLALGKQNTTPSSTRRQERLLKLGI</sequence>
<gene>
    <name evidence="2" type="ORF">GQ26_0540070</name>
</gene>
<reference evidence="2" key="2">
    <citation type="journal article" date="2014" name="PLoS Genet.">
        <title>Signature gene expression reveals novel clues to the molecular mechanisms of dimorphic transition in Penicillium marneffei.</title>
        <authorList>
            <person name="Yang E."/>
            <person name="Wang G."/>
            <person name="Cai J."/>
            <person name="Woo P.C."/>
            <person name="Lau S.K."/>
            <person name="Yuen K.-Y."/>
            <person name="Chow W.-N."/>
            <person name="Lin X."/>
        </authorList>
    </citation>
    <scope>NUCLEOTIDE SEQUENCE</scope>
    <source>
        <strain evidence="2">PM1</strain>
    </source>
</reference>
<name>A0A093UVH5_TALMA</name>
<comment type="caution">
    <text evidence="2">The sequence shown here is derived from an EMBL/GenBank/DDBJ whole genome shotgun (WGS) entry which is preliminary data.</text>
</comment>
<dbReference type="AlphaFoldDB" id="A0A093UVH5"/>
<evidence type="ECO:0000313" key="2">
    <source>
        <dbReference type="EMBL" id="KFX41739.1"/>
    </source>
</evidence>
<evidence type="ECO:0000256" key="1">
    <source>
        <dbReference type="SAM" id="MobiDB-lite"/>
    </source>
</evidence>
<proteinExistence type="predicted"/>
<reference key="1">
    <citation type="journal article" date="2014" name="PLoS Genet.">
        <title>Signature Gene Expression Reveals Novel Clues to the Molecular Mechanisms of Dimorphic Transition in Penicillium marneffei.</title>
        <authorList>
            <person name="Yang E."/>
            <person name="Wang G."/>
            <person name="Cai J."/>
            <person name="Woo P.C."/>
            <person name="Lau S.K."/>
            <person name="Yuen K.-Y."/>
            <person name="Chow W.-N."/>
            <person name="Lin X."/>
        </authorList>
    </citation>
    <scope>NUCLEOTIDE SEQUENCE [LARGE SCALE GENOMIC DNA]</scope>
    <source>
        <strain>PM1</strain>
    </source>
</reference>
<dbReference type="EMBL" id="JPOX01000054">
    <property type="protein sequence ID" value="KFX41739.1"/>
    <property type="molecule type" value="Genomic_DNA"/>
</dbReference>